<protein>
    <submittedName>
        <fullName evidence="4">ATP-binding cassette domain-containing protein</fullName>
    </submittedName>
</protein>
<feature type="domain" description="ABC transporter" evidence="3">
    <location>
        <begin position="14"/>
        <end position="249"/>
    </location>
</feature>
<dbReference type="CDD" id="cd03216">
    <property type="entry name" value="ABC_Carb_Monos_I"/>
    <property type="match status" value="1"/>
</dbReference>
<dbReference type="GO" id="GO:0016887">
    <property type="term" value="F:ATP hydrolysis activity"/>
    <property type="evidence" value="ECO:0007669"/>
    <property type="project" value="InterPro"/>
</dbReference>
<dbReference type="Pfam" id="PF00005">
    <property type="entry name" value="ABC_tran"/>
    <property type="match status" value="2"/>
</dbReference>
<accession>A0A8J7YZT1</accession>
<evidence type="ECO:0000313" key="5">
    <source>
        <dbReference type="Proteomes" id="UP000646053"/>
    </source>
</evidence>
<dbReference type="Proteomes" id="UP000646053">
    <property type="component" value="Unassembled WGS sequence"/>
</dbReference>
<dbReference type="InterPro" id="IPR003439">
    <property type="entry name" value="ABC_transporter-like_ATP-bd"/>
</dbReference>
<comment type="caution">
    <text evidence="4">The sequence shown here is derived from an EMBL/GenBank/DDBJ whole genome shotgun (WGS) entry which is preliminary data.</text>
</comment>
<dbReference type="EMBL" id="WVIE01000003">
    <property type="protein sequence ID" value="NDJ16405.1"/>
    <property type="molecule type" value="Genomic_DNA"/>
</dbReference>
<evidence type="ECO:0000256" key="2">
    <source>
        <dbReference type="ARBA" id="ARBA00022840"/>
    </source>
</evidence>
<dbReference type="InterPro" id="IPR003593">
    <property type="entry name" value="AAA+_ATPase"/>
</dbReference>
<dbReference type="CDD" id="cd03215">
    <property type="entry name" value="ABC_Carb_Monos_II"/>
    <property type="match status" value="1"/>
</dbReference>
<dbReference type="PANTHER" id="PTHR43790">
    <property type="entry name" value="CARBOHYDRATE TRANSPORT ATP-BINDING PROTEIN MG119-RELATED"/>
    <property type="match status" value="1"/>
</dbReference>
<dbReference type="PROSITE" id="PS00211">
    <property type="entry name" value="ABC_TRANSPORTER_1"/>
    <property type="match status" value="1"/>
</dbReference>
<keyword evidence="1" id="KW-0547">Nucleotide-binding</keyword>
<dbReference type="PROSITE" id="PS50893">
    <property type="entry name" value="ABC_TRANSPORTER_2"/>
    <property type="match status" value="2"/>
</dbReference>
<organism evidence="4 5">
    <name type="scientific">Myxacorys almedinensis A</name>
    <dbReference type="NCBI Taxonomy" id="2690445"/>
    <lineage>
        <taxon>Bacteria</taxon>
        <taxon>Bacillati</taxon>
        <taxon>Cyanobacteriota</taxon>
        <taxon>Cyanophyceae</taxon>
        <taxon>Leptolyngbyales</taxon>
        <taxon>Leptolyngbyaceae</taxon>
        <taxon>Myxacorys</taxon>
        <taxon>Myxacorys almedinensis</taxon>
    </lineage>
</organism>
<name>A0A8J7YZT1_9CYAN</name>
<feature type="domain" description="ABC transporter" evidence="3">
    <location>
        <begin position="267"/>
        <end position="511"/>
    </location>
</feature>
<dbReference type="RefSeq" id="WP_162421916.1">
    <property type="nucleotide sequence ID" value="NZ_WVIE01000003.1"/>
</dbReference>
<dbReference type="SUPFAM" id="SSF52540">
    <property type="entry name" value="P-loop containing nucleoside triphosphate hydrolases"/>
    <property type="match status" value="2"/>
</dbReference>
<reference evidence="4" key="1">
    <citation type="submission" date="2019-12" db="EMBL/GenBank/DDBJ databases">
        <title>High-Quality draft genome sequences of three cyanobacteria isolated from the limestone walls of the Old Cathedral of Coimbra.</title>
        <authorList>
            <person name="Tiago I."/>
            <person name="Soares F."/>
            <person name="Portugal A."/>
        </authorList>
    </citation>
    <scope>NUCLEOTIDE SEQUENCE</scope>
    <source>
        <strain evidence="4">A</strain>
    </source>
</reference>
<dbReference type="Gene3D" id="3.40.50.300">
    <property type="entry name" value="P-loop containing nucleotide triphosphate hydrolases"/>
    <property type="match status" value="2"/>
</dbReference>
<evidence type="ECO:0000313" key="4">
    <source>
        <dbReference type="EMBL" id="NDJ16405.1"/>
    </source>
</evidence>
<dbReference type="AlphaFoldDB" id="A0A8J7YZT1"/>
<dbReference type="GO" id="GO:0005524">
    <property type="term" value="F:ATP binding"/>
    <property type="evidence" value="ECO:0007669"/>
    <property type="project" value="UniProtKB-KW"/>
</dbReference>
<dbReference type="PANTHER" id="PTHR43790:SF4">
    <property type="entry name" value="GUANOSINE IMPORT ATP-BINDING PROTEIN NUPO"/>
    <property type="match status" value="1"/>
</dbReference>
<evidence type="ECO:0000256" key="1">
    <source>
        <dbReference type="ARBA" id="ARBA00022741"/>
    </source>
</evidence>
<dbReference type="InterPro" id="IPR027417">
    <property type="entry name" value="P-loop_NTPase"/>
</dbReference>
<proteinExistence type="predicted"/>
<gene>
    <name evidence="4" type="ORF">GS601_03705</name>
</gene>
<dbReference type="InterPro" id="IPR050107">
    <property type="entry name" value="ABC_carbohydrate_import_ATPase"/>
</dbReference>
<sequence length="512" mass="55730">MLSDLYSSTQTPDLKVIDLAKQFGSLIALDRVSLHLQPGSFHALLGENGAGKSTLVKCIMGFYQPTSGEILIEGRSQEIKSPSVAHQFGIGMVYQHFTSVPAMTVAENLVLSRFDSPKLINWRQEMEQLQAFMEAAPFQIPLTRPVSQLAAGEKQKLEILKQLYLKSRVLILDEPTSVLTPGEADEILGLLRKEVTAGHLSVLMISHKFREVMAFADEVTVLRKGRLAGQGFVKELTIAAMAQMMLGEERTAKTVAKATLIAETPVLEIHNLCADKDNGLPAIATLNLSVHSGEIVGIAGVSGNGQKELVESLAGQRVPTAGQICVNGEPYTATRAQMFRHQVFVLPEEPLQNACVSHMSVSENLALRTFDRPPQSKQGFLLLRVMRQMAQTLVQTFSIRTPSVNTPVGNLSGGNVQRTVLARELSSDQIRLLIASNPCFGLDFAAVEYIHSEIVAARNRGVAVLLVSEDLDELLTLADRILVMSDGKLVYEGAIAEVDLTTIGRRMAGHSS</sequence>
<evidence type="ECO:0000259" key="3">
    <source>
        <dbReference type="PROSITE" id="PS50893"/>
    </source>
</evidence>
<dbReference type="InterPro" id="IPR017871">
    <property type="entry name" value="ABC_transporter-like_CS"/>
</dbReference>
<keyword evidence="5" id="KW-1185">Reference proteome</keyword>
<dbReference type="SMART" id="SM00382">
    <property type="entry name" value="AAA"/>
    <property type="match status" value="2"/>
</dbReference>
<keyword evidence="2 4" id="KW-0067">ATP-binding</keyword>